<dbReference type="EC" id="2.7.4.16" evidence="2"/>
<gene>
    <name evidence="2 6" type="primary">thiL</name>
    <name evidence="6" type="ORF">ACFSNC_21665</name>
</gene>
<dbReference type="GO" id="GO:0009030">
    <property type="term" value="F:thiamine-phosphate kinase activity"/>
    <property type="evidence" value="ECO:0007669"/>
    <property type="project" value="UniProtKB-EC"/>
</dbReference>
<feature type="binding site" evidence="2">
    <location>
        <position position="360"/>
    </location>
    <ligand>
        <name>substrate</name>
    </ligand>
</feature>
<protein>
    <recommendedName>
        <fullName evidence="2">Thiamine-monophosphate kinase</fullName>
        <shortName evidence="2">TMP kinase</shortName>
        <shortName evidence="2">Thiamine-phosphate kinase</shortName>
        <ecNumber evidence="2">2.7.4.16</ecNumber>
    </recommendedName>
</protein>
<sequence length="363" mass="36296">MADGRKGGGSGGAKTSGTKISEEAKTSGVKASEGAKASGEDKLIARLFGRIATHPGALGLTDDAAFLAPPPGHDLILTKDALVAGVHFFPEDPPDSIARKAMRVNLSDLAAKGARPLGVLLAFAIPPGMDDAALDAFARGIGEDARAFGAPLLGGDTVRTPGPFTVSITALGAVPAGGMVRRSGAREGQAIVATGTIGDGALGLALRLDAGRAGFRALNADGRAFLADRYLHPRPRLALAGALREHASAAMDVSDGLIGDAAKLLAVSGVAGEIRAAAVPLSAAARAAVAAEPALLETALTGGDDYEILATVPHDRIDALSMVATAAGFGLAVIGSTHAGSGLSVLGADGAEMRLARRSFSHF</sequence>
<feature type="binding site" evidence="2">
    <location>
        <position position="304"/>
    </location>
    <ligand>
        <name>substrate</name>
    </ligand>
</feature>
<evidence type="ECO:0000313" key="6">
    <source>
        <dbReference type="EMBL" id="MFD2143024.1"/>
    </source>
</evidence>
<dbReference type="SUPFAM" id="SSF55326">
    <property type="entry name" value="PurM N-terminal domain-like"/>
    <property type="match status" value="1"/>
</dbReference>
<evidence type="ECO:0000256" key="3">
    <source>
        <dbReference type="SAM" id="MobiDB-lite"/>
    </source>
</evidence>
<dbReference type="Pfam" id="PF00586">
    <property type="entry name" value="AIRS"/>
    <property type="match status" value="1"/>
</dbReference>
<dbReference type="Gene3D" id="3.90.650.10">
    <property type="entry name" value="PurM-like C-terminal domain"/>
    <property type="match status" value="1"/>
</dbReference>
<dbReference type="Gene3D" id="3.30.1330.10">
    <property type="entry name" value="PurM-like, N-terminal domain"/>
    <property type="match status" value="1"/>
</dbReference>
<dbReference type="Pfam" id="PF02769">
    <property type="entry name" value="AIRS_C"/>
    <property type="match status" value="1"/>
</dbReference>
<keyword evidence="2" id="KW-0547">Nucleotide-binding</keyword>
<keyword evidence="7" id="KW-1185">Reference proteome</keyword>
<keyword evidence="2" id="KW-0460">Magnesium</keyword>
<dbReference type="InterPro" id="IPR036921">
    <property type="entry name" value="PurM-like_N_sf"/>
</dbReference>
<feature type="domain" description="PurM-like N-terminal" evidence="4">
    <location>
        <begin position="62"/>
        <end position="174"/>
    </location>
</feature>
<feature type="domain" description="PurM-like C-terminal" evidence="5">
    <location>
        <begin position="186"/>
        <end position="345"/>
    </location>
</feature>
<comment type="caution">
    <text evidence="6">The sequence shown here is derived from an EMBL/GenBank/DDBJ whole genome shotgun (WGS) entry which is preliminary data.</text>
</comment>
<feature type="binding site" evidence="2">
    <location>
        <position position="255"/>
    </location>
    <ligand>
        <name>Mg(2+)</name>
        <dbReference type="ChEBI" id="CHEBI:18420"/>
        <label>5</label>
    </ligand>
</feature>
<feature type="binding site" evidence="2">
    <location>
        <position position="108"/>
    </location>
    <ligand>
        <name>Mg(2+)</name>
        <dbReference type="ChEBI" id="CHEBI:18420"/>
        <label>3</label>
    </ligand>
</feature>
<dbReference type="SUPFAM" id="SSF56042">
    <property type="entry name" value="PurM C-terminal domain-like"/>
    <property type="match status" value="1"/>
</dbReference>
<comment type="similarity">
    <text evidence="2">Belongs to the thiamine-monophosphate kinase family.</text>
</comment>
<feature type="binding site" evidence="2">
    <location>
        <position position="108"/>
    </location>
    <ligand>
        <name>Mg(2+)</name>
        <dbReference type="ChEBI" id="CHEBI:18420"/>
        <label>2</label>
    </ligand>
</feature>
<comment type="pathway">
    <text evidence="2">Cofactor biosynthesis; thiamine diphosphate biosynthesis; thiamine diphosphate from thiamine phosphate: step 1/1.</text>
</comment>
<feature type="binding site" evidence="2">
    <location>
        <position position="63"/>
    </location>
    <ligand>
        <name>Mg(2+)</name>
        <dbReference type="ChEBI" id="CHEBI:18420"/>
        <label>3</label>
    </ligand>
</feature>
<keyword evidence="2" id="KW-0067">ATP-binding</keyword>
<reference evidence="7" key="1">
    <citation type="journal article" date="2019" name="Int. J. Syst. Evol. Microbiol.">
        <title>The Global Catalogue of Microorganisms (GCM) 10K type strain sequencing project: providing services to taxonomists for standard genome sequencing and annotation.</title>
        <authorList>
            <consortium name="The Broad Institute Genomics Platform"/>
            <consortium name="The Broad Institute Genome Sequencing Center for Infectious Disease"/>
            <person name="Wu L."/>
            <person name="Ma J."/>
        </authorList>
    </citation>
    <scope>NUCLEOTIDE SEQUENCE [LARGE SCALE GENOMIC DNA]</scope>
    <source>
        <strain evidence="7">CCM 7435</strain>
    </source>
</reference>
<dbReference type="PANTHER" id="PTHR30270:SF0">
    <property type="entry name" value="THIAMINE-MONOPHOSPHATE KINASE"/>
    <property type="match status" value="1"/>
</dbReference>
<dbReference type="HAMAP" id="MF_02128">
    <property type="entry name" value="TMP_kinase"/>
    <property type="match status" value="1"/>
</dbReference>
<dbReference type="EMBL" id="JBHUHD010000001">
    <property type="protein sequence ID" value="MFD2143024.1"/>
    <property type="molecule type" value="Genomic_DNA"/>
</dbReference>
<dbReference type="InterPro" id="IPR036676">
    <property type="entry name" value="PurM-like_C_sf"/>
</dbReference>
<dbReference type="PIRSF" id="PIRSF005303">
    <property type="entry name" value="Thiam_monoph_kin"/>
    <property type="match status" value="1"/>
</dbReference>
<evidence type="ECO:0000259" key="4">
    <source>
        <dbReference type="Pfam" id="PF00586"/>
    </source>
</evidence>
<comment type="miscellaneous">
    <text evidence="2">Reaction mechanism of ThiL seems to utilize a direct, inline transfer of the gamma-phosphate of ATP to TMP rather than a phosphorylated enzyme intermediate.</text>
</comment>
<comment type="function">
    <text evidence="2">Catalyzes the ATP-dependent phosphorylation of thiamine-monophosphate (TMP) to form thiamine-pyrophosphate (TPP), the active form of vitamin B1.</text>
</comment>
<feature type="binding site" evidence="2">
    <location>
        <position position="63"/>
    </location>
    <ligand>
        <name>Mg(2+)</name>
        <dbReference type="ChEBI" id="CHEBI:18420"/>
        <label>4</label>
    </ligand>
</feature>
<proteinExistence type="inferred from homology"/>
<feature type="binding site" evidence="2">
    <location>
        <position position="87"/>
    </location>
    <ligand>
        <name>substrate</name>
    </ligand>
</feature>
<dbReference type="CDD" id="cd02194">
    <property type="entry name" value="ThiL"/>
    <property type="match status" value="1"/>
</dbReference>
<organism evidence="6 7">
    <name type="scientific">Ancylobacter oerskovii</name>
    <dbReference type="NCBI Taxonomy" id="459519"/>
    <lineage>
        <taxon>Bacteria</taxon>
        <taxon>Pseudomonadati</taxon>
        <taxon>Pseudomonadota</taxon>
        <taxon>Alphaproteobacteria</taxon>
        <taxon>Hyphomicrobiales</taxon>
        <taxon>Xanthobacteraceae</taxon>
        <taxon>Ancylobacter</taxon>
    </lineage>
</organism>
<evidence type="ECO:0000313" key="7">
    <source>
        <dbReference type="Proteomes" id="UP001597299"/>
    </source>
</evidence>
<feature type="binding site" evidence="2">
    <location>
        <position position="252"/>
    </location>
    <ligand>
        <name>Mg(2+)</name>
        <dbReference type="ChEBI" id="CHEBI:18420"/>
        <label>3</label>
    </ligand>
</feature>
<feature type="binding site" evidence="2">
    <location>
        <begin position="155"/>
        <end position="156"/>
    </location>
    <ligand>
        <name>ATP</name>
        <dbReference type="ChEBI" id="CHEBI:30616"/>
    </ligand>
</feature>
<dbReference type="PANTHER" id="PTHR30270">
    <property type="entry name" value="THIAMINE-MONOPHOSPHATE KINASE"/>
    <property type="match status" value="1"/>
</dbReference>
<dbReference type="Proteomes" id="UP001597299">
    <property type="component" value="Unassembled WGS sequence"/>
</dbReference>
<dbReference type="InterPro" id="IPR016188">
    <property type="entry name" value="PurM-like_N"/>
</dbReference>
<accession>A0ABW4Z398</accession>
<keyword evidence="2" id="KW-0479">Metal-binding</keyword>
<comment type="caution">
    <text evidence="2">Lacks conserved residue(s) required for the propagation of feature annotation.</text>
</comment>
<keyword evidence="2 6" id="KW-0418">Kinase</keyword>
<name>A0ABW4Z398_9HYPH</name>
<dbReference type="InterPro" id="IPR010918">
    <property type="entry name" value="PurM-like_C_dom"/>
</dbReference>
<evidence type="ECO:0000256" key="1">
    <source>
        <dbReference type="ARBA" id="ARBA00022977"/>
    </source>
</evidence>
<dbReference type="NCBIfam" id="TIGR01379">
    <property type="entry name" value="thiL"/>
    <property type="match status" value="1"/>
</dbReference>
<feature type="region of interest" description="Disordered" evidence="3">
    <location>
        <begin position="1"/>
        <end position="35"/>
    </location>
</feature>
<keyword evidence="2 6" id="KW-0808">Transferase</keyword>
<feature type="binding site" evidence="2">
    <location>
        <position position="80"/>
    </location>
    <ligand>
        <name>Mg(2+)</name>
        <dbReference type="ChEBI" id="CHEBI:18420"/>
        <label>1</label>
    </ligand>
</feature>
<evidence type="ECO:0000259" key="5">
    <source>
        <dbReference type="Pfam" id="PF02769"/>
    </source>
</evidence>
<feature type="binding site" evidence="2">
    <location>
        <position position="254"/>
    </location>
    <ligand>
        <name>ATP</name>
        <dbReference type="ChEBI" id="CHEBI:30616"/>
    </ligand>
</feature>
<keyword evidence="1 2" id="KW-0784">Thiamine biosynthesis</keyword>
<dbReference type="InterPro" id="IPR006283">
    <property type="entry name" value="ThiL-like"/>
</dbReference>
<feature type="binding site" evidence="2">
    <location>
        <position position="156"/>
    </location>
    <ligand>
        <name>Mg(2+)</name>
        <dbReference type="ChEBI" id="CHEBI:18420"/>
        <label>1</label>
    </ligand>
</feature>
<feature type="binding site" evidence="2">
    <location>
        <position position="78"/>
    </location>
    <ligand>
        <name>Mg(2+)</name>
        <dbReference type="ChEBI" id="CHEBI:18420"/>
        <label>4</label>
    </ligand>
</feature>
<feature type="binding site" evidence="2">
    <location>
        <position position="80"/>
    </location>
    <ligand>
        <name>Mg(2+)</name>
        <dbReference type="ChEBI" id="CHEBI:18420"/>
        <label>2</label>
    </ligand>
</feature>
<feature type="binding site" evidence="2">
    <location>
        <position position="182"/>
    </location>
    <ligand>
        <name>ATP</name>
        <dbReference type="ChEBI" id="CHEBI:30616"/>
    </ligand>
</feature>
<comment type="catalytic activity">
    <reaction evidence="2">
        <text>thiamine phosphate + ATP = thiamine diphosphate + ADP</text>
        <dbReference type="Rhea" id="RHEA:15913"/>
        <dbReference type="ChEBI" id="CHEBI:30616"/>
        <dbReference type="ChEBI" id="CHEBI:37575"/>
        <dbReference type="ChEBI" id="CHEBI:58937"/>
        <dbReference type="ChEBI" id="CHEBI:456216"/>
        <dbReference type="EC" id="2.7.4.16"/>
    </reaction>
</comment>
<dbReference type="RefSeq" id="WP_213355999.1">
    <property type="nucleotide sequence ID" value="NZ_JAHBGB010000044.1"/>
</dbReference>
<feature type="binding site" evidence="2">
    <location>
        <position position="108"/>
    </location>
    <ligand>
        <name>Mg(2+)</name>
        <dbReference type="ChEBI" id="CHEBI:18420"/>
        <label>4</label>
    </ligand>
</feature>
<evidence type="ECO:0000256" key="2">
    <source>
        <dbReference type="HAMAP-Rule" id="MF_02128"/>
    </source>
</evidence>